<dbReference type="OrthoDB" id="10358723at2759"/>
<protein>
    <submittedName>
        <fullName evidence="1">Uncharacterized protein</fullName>
    </submittedName>
</protein>
<dbReference type="HOGENOM" id="CLU_1983024_0_0_1"/>
<reference evidence="1 2" key="1">
    <citation type="journal article" date="2014" name="BMC Genomics">
        <title>Comparative genome sequencing reveals chemotype-specific gene clusters in the toxigenic black mold Stachybotrys.</title>
        <authorList>
            <person name="Semeiks J."/>
            <person name="Borek D."/>
            <person name="Otwinowski Z."/>
            <person name="Grishin N.V."/>
        </authorList>
    </citation>
    <scope>NUCLEOTIDE SEQUENCE [LARGE SCALE GENOMIC DNA]</scope>
    <source>
        <strain evidence="2">CBS 109288 / IBT 7711</strain>
    </source>
</reference>
<organism evidence="1 2">
    <name type="scientific">Stachybotrys chartarum (strain CBS 109288 / IBT 7711)</name>
    <name type="common">Toxic black mold</name>
    <name type="synonym">Stilbospora chartarum</name>
    <dbReference type="NCBI Taxonomy" id="1280523"/>
    <lineage>
        <taxon>Eukaryota</taxon>
        <taxon>Fungi</taxon>
        <taxon>Dikarya</taxon>
        <taxon>Ascomycota</taxon>
        <taxon>Pezizomycotina</taxon>
        <taxon>Sordariomycetes</taxon>
        <taxon>Hypocreomycetidae</taxon>
        <taxon>Hypocreales</taxon>
        <taxon>Stachybotryaceae</taxon>
        <taxon>Stachybotrys</taxon>
    </lineage>
</organism>
<sequence length="129" mass="14263">MEQEEVRSKLSRMGARSSQRAVQPLVEPYLPSLPPSPCLVLAFPLAPLCIGRDTAQRAVYADMTAHSRSTPLPEAHQPIFKQDLRRSVEVPRFTRHSCRVLAAGFRRMEAVDVGLPQATVTVLGLELTS</sequence>
<accession>A0A084AES3</accession>
<keyword evidence="2" id="KW-1185">Reference proteome</keyword>
<proteinExistence type="predicted"/>
<evidence type="ECO:0000313" key="1">
    <source>
        <dbReference type="EMBL" id="KEY63802.1"/>
    </source>
</evidence>
<dbReference type="Proteomes" id="UP000028045">
    <property type="component" value="Unassembled WGS sequence"/>
</dbReference>
<gene>
    <name evidence="1" type="ORF">S7711_11415</name>
</gene>
<name>A0A084AES3_STACB</name>
<dbReference type="AlphaFoldDB" id="A0A084AES3"/>
<evidence type="ECO:0000313" key="2">
    <source>
        <dbReference type="Proteomes" id="UP000028045"/>
    </source>
</evidence>
<dbReference type="EMBL" id="KL649660">
    <property type="protein sequence ID" value="KEY63802.1"/>
    <property type="molecule type" value="Genomic_DNA"/>
</dbReference>